<accession>A0A8S9K2Y6</accession>
<reference evidence="2" key="1">
    <citation type="submission" date="2019-12" db="EMBL/GenBank/DDBJ databases">
        <title>Genome sequencing and annotation of Brassica cretica.</title>
        <authorList>
            <person name="Studholme D.J."/>
            <person name="Sarris P.F."/>
        </authorList>
    </citation>
    <scope>NUCLEOTIDE SEQUENCE</scope>
    <source>
        <strain evidence="2">PFS-102/07</strain>
        <tissue evidence="2">Leaf</tissue>
    </source>
</reference>
<feature type="domain" description="CRAL/TRIO N-terminal" evidence="1">
    <location>
        <begin position="57"/>
        <end position="82"/>
    </location>
</feature>
<dbReference type="Gene3D" id="3.40.525.10">
    <property type="entry name" value="CRAL-TRIO lipid binding domain"/>
    <property type="match status" value="2"/>
</dbReference>
<dbReference type="InterPro" id="IPR036273">
    <property type="entry name" value="CRAL/TRIO_N_dom_sf"/>
</dbReference>
<dbReference type="PANTHER" id="PTHR46277">
    <property type="entry name" value="OS03G0850700 PROTEIN"/>
    <property type="match status" value="1"/>
</dbReference>
<name>A0A8S9K2Y6_BRACR</name>
<gene>
    <name evidence="2" type="ORF">F2Q70_00042232</name>
</gene>
<dbReference type="Pfam" id="PF00650">
    <property type="entry name" value="CRAL_TRIO"/>
    <property type="match status" value="1"/>
</dbReference>
<dbReference type="SUPFAM" id="SSF52087">
    <property type="entry name" value="CRAL/TRIO domain"/>
    <property type="match status" value="2"/>
</dbReference>
<dbReference type="AlphaFoldDB" id="A0A8S9K2Y6"/>
<dbReference type="SUPFAM" id="SSF46938">
    <property type="entry name" value="CRAL/TRIO N-terminal domain"/>
    <property type="match status" value="2"/>
</dbReference>
<dbReference type="InterPro" id="IPR001251">
    <property type="entry name" value="CRAL-TRIO_dom"/>
</dbReference>
<evidence type="ECO:0000313" key="2">
    <source>
        <dbReference type="EMBL" id="KAF2589110.1"/>
    </source>
</evidence>
<sequence length="392" mass="44724">MEKENNKQQVVECVSISAEAEAENENEPLIEDEMERSKVGIMRALCDRQDPSTKEVDDLMIRRFLRARDMDIEKASALFLKYLAWKKTVLPKGHIPESEIANDLSHNKVCMQGHDKKGRPILVIVGNRHYPSKGNPEEFKRRSPTPLSPSFYHQIYLLTMPRGEEKFRAIVDLQGWGYSNCDIRGYLAALSTLQSINEKSKLGVDVDGERSPTALNATYPSSSCLYYDQDPISFSFTLSHPISSSAPWRNRMEKENNKQQVVESVSISAEAEAENENEPLIKDEMERSKVGIMRALCDRQDPSTKEVDDLMIRRFLRARDMDIEKASALFLKYLAWKKTVLPKGHIPESEIANDLSHHKVCMQGHDKKGRPILVIVGNRHNPSKGNPEEFKR</sequence>
<dbReference type="InterPro" id="IPR036865">
    <property type="entry name" value="CRAL-TRIO_dom_sf"/>
</dbReference>
<organism evidence="2">
    <name type="scientific">Brassica cretica</name>
    <name type="common">Mustard</name>
    <dbReference type="NCBI Taxonomy" id="69181"/>
    <lineage>
        <taxon>Eukaryota</taxon>
        <taxon>Viridiplantae</taxon>
        <taxon>Streptophyta</taxon>
        <taxon>Embryophyta</taxon>
        <taxon>Tracheophyta</taxon>
        <taxon>Spermatophyta</taxon>
        <taxon>Magnoliopsida</taxon>
        <taxon>eudicotyledons</taxon>
        <taxon>Gunneridae</taxon>
        <taxon>Pentapetalae</taxon>
        <taxon>rosids</taxon>
        <taxon>malvids</taxon>
        <taxon>Brassicales</taxon>
        <taxon>Brassicaceae</taxon>
        <taxon>Brassiceae</taxon>
        <taxon>Brassica</taxon>
    </lineage>
</organism>
<comment type="caution">
    <text evidence="2">The sequence shown here is derived from an EMBL/GenBank/DDBJ whole genome shotgun (WGS) entry which is preliminary data.</text>
</comment>
<feature type="domain" description="CRAL/TRIO N-terminal" evidence="1">
    <location>
        <begin position="308"/>
        <end position="333"/>
    </location>
</feature>
<dbReference type="SMART" id="SM01100">
    <property type="entry name" value="CRAL_TRIO_N"/>
    <property type="match status" value="2"/>
</dbReference>
<protein>
    <recommendedName>
        <fullName evidence="1">CRAL/TRIO N-terminal domain-containing protein</fullName>
    </recommendedName>
</protein>
<proteinExistence type="predicted"/>
<dbReference type="InterPro" id="IPR011074">
    <property type="entry name" value="CRAL/TRIO_N_dom"/>
</dbReference>
<dbReference type="PANTHER" id="PTHR46277:SF16">
    <property type="entry name" value="CRAL-TRIO DOMAIN-CONTAINING PROTEIN"/>
    <property type="match status" value="1"/>
</dbReference>
<evidence type="ECO:0000259" key="1">
    <source>
        <dbReference type="SMART" id="SM01100"/>
    </source>
</evidence>
<dbReference type="EMBL" id="QGKY02000190">
    <property type="protein sequence ID" value="KAF2589110.1"/>
    <property type="molecule type" value="Genomic_DNA"/>
</dbReference>